<dbReference type="GO" id="GO:0031177">
    <property type="term" value="F:phosphopantetheine binding"/>
    <property type="evidence" value="ECO:0007669"/>
    <property type="project" value="TreeGrafter"/>
</dbReference>
<comment type="caution">
    <text evidence="3">The sequence shown here is derived from an EMBL/GenBank/DDBJ whole genome shotgun (WGS) entry which is preliminary data.</text>
</comment>
<proteinExistence type="predicted"/>
<evidence type="ECO:0000313" key="3">
    <source>
        <dbReference type="EMBL" id="PRW64655.1"/>
    </source>
</evidence>
<keyword evidence="4" id="KW-1185">Reference proteome</keyword>
<organism evidence="3 4">
    <name type="scientific">Actinopolyspora mortivallis</name>
    <dbReference type="NCBI Taxonomy" id="33906"/>
    <lineage>
        <taxon>Bacteria</taxon>
        <taxon>Bacillati</taxon>
        <taxon>Actinomycetota</taxon>
        <taxon>Actinomycetes</taxon>
        <taxon>Actinopolysporales</taxon>
        <taxon>Actinopolysporaceae</taxon>
        <taxon>Actinopolyspora</taxon>
    </lineage>
</organism>
<dbReference type="EMBL" id="PVSR01000003">
    <property type="protein sequence ID" value="PRW64655.1"/>
    <property type="molecule type" value="Genomic_DNA"/>
</dbReference>
<dbReference type="NCBIfam" id="TIGR01733">
    <property type="entry name" value="AA-adenyl-dom"/>
    <property type="match status" value="1"/>
</dbReference>
<dbReference type="GO" id="GO:0005737">
    <property type="term" value="C:cytoplasm"/>
    <property type="evidence" value="ECO:0007669"/>
    <property type="project" value="TreeGrafter"/>
</dbReference>
<feature type="domain" description="AMP-dependent synthetase/ligase" evidence="1">
    <location>
        <begin position="16"/>
        <end position="361"/>
    </location>
</feature>
<dbReference type="GO" id="GO:0043041">
    <property type="term" value="P:amino acid activation for nonribosomal peptide biosynthetic process"/>
    <property type="evidence" value="ECO:0007669"/>
    <property type="project" value="TreeGrafter"/>
</dbReference>
<accession>A0A2T0GZX0</accession>
<dbReference type="InterPro" id="IPR000873">
    <property type="entry name" value="AMP-dep_synth/lig_dom"/>
</dbReference>
<reference evidence="3 4" key="1">
    <citation type="submission" date="2018-03" db="EMBL/GenBank/DDBJ databases">
        <title>Actinopolyspora mortivallis from Sahara, screening for active biomolecules.</title>
        <authorList>
            <person name="Selama O."/>
            <person name="Wellington E.M.H."/>
            <person name="Hacene H."/>
        </authorList>
    </citation>
    <scope>NUCLEOTIDE SEQUENCE [LARGE SCALE GENOMIC DNA]</scope>
    <source>
        <strain evidence="3 4">M5A</strain>
    </source>
</reference>
<evidence type="ECO:0000259" key="2">
    <source>
        <dbReference type="Pfam" id="PF13193"/>
    </source>
</evidence>
<dbReference type="InterPro" id="IPR010071">
    <property type="entry name" value="AA_adenyl_dom"/>
</dbReference>
<evidence type="ECO:0000313" key="4">
    <source>
        <dbReference type="Proteomes" id="UP000239352"/>
    </source>
</evidence>
<gene>
    <name evidence="3" type="ORF">CEP50_04730</name>
</gene>
<dbReference type="Gene3D" id="3.30.300.30">
    <property type="match status" value="1"/>
</dbReference>
<name>A0A2T0GZX0_ACTMO</name>
<evidence type="ECO:0000259" key="1">
    <source>
        <dbReference type="Pfam" id="PF00501"/>
    </source>
</evidence>
<dbReference type="SUPFAM" id="SSF56801">
    <property type="entry name" value="Acetyl-CoA synthetase-like"/>
    <property type="match status" value="1"/>
</dbReference>
<dbReference type="AlphaFoldDB" id="A0A2T0GZX0"/>
<dbReference type="PANTHER" id="PTHR45527:SF1">
    <property type="entry name" value="FATTY ACID SYNTHASE"/>
    <property type="match status" value="1"/>
</dbReference>
<feature type="domain" description="AMP-binding enzyme C-terminal" evidence="2">
    <location>
        <begin position="414"/>
        <end position="488"/>
    </location>
</feature>
<dbReference type="Pfam" id="PF00501">
    <property type="entry name" value="AMP-binding"/>
    <property type="match status" value="1"/>
</dbReference>
<dbReference type="RefSeq" id="WP_106112689.1">
    <property type="nucleotide sequence ID" value="NZ_PVSR01000003.1"/>
</dbReference>
<protein>
    <submittedName>
        <fullName evidence="3">Peptide synthetase</fullName>
    </submittedName>
</protein>
<dbReference type="InParanoid" id="A0A2T0GZX0"/>
<sequence>MGYSGKTVVDRFISVAHDFPDSVAVRDVTVLGSESVFTYRELYESARNRSAELHEAGIVPGDLVAVDMPAGFDAVVSFLAVWLAEACYLPLDHFGPSERNRSIVEDAAPKALLTPEGKSSVFDSSEPVTRKNGYDLLFRAHAHQPPSGTAYIIYTSGTTGDPKGVPVTHRNLSALFDATAPWFDVDTTDTWLLFHSLAFDFSIWELWGALTTGGRLLIPDRLTVRDPEKCADLIRNEQVSVLNQTPTSFLSLAPELCSWDFQGSCLRYVVFGGEQLFPRFLRDFCKSSNSFVYNMYGITEITVHATIRRVSWSDIELNISNIGETLPGFTARVVDEHGYEVPFSEVGELLLAGPQVVGGYLRKPELSERRFTVLDGKYYYRSGDLVRREMEGFVYVGRNDEQVKLRGHRIELGEVDRALQEVPGVTAALSVVIEDEDERYMACAYVSEDATDITTRRWRNALSERLPSYMIPRRFARVDSMPRTRNGKIDRGEIENVFRRAR</sequence>
<dbReference type="InterPro" id="IPR045851">
    <property type="entry name" value="AMP-bd_C_sf"/>
</dbReference>
<dbReference type="InterPro" id="IPR020845">
    <property type="entry name" value="AMP-binding_CS"/>
</dbReference>
<dbReference type="Proteomes" id="UP000239352">
    <property type="component" value="Unassembled WGS sequence"/>
</dbReference>
<dbReference type="PANTHER" id="PTHR45527">
    <property type="entry name" value="NONRIBOSOMAL PEPTIDE SYNTHETASE"/>
    <property type="match status" value="1"/>
</dbReference>
<dbReference type="Gene3D" id="3.40.50.12780">
    <property type="entry name" value="N-terminal domain of ligase-like"/>
    <property type="match status" value="1"/>
</dbReference>
<dbReference type="Pfam" id="PF13193">
    <property type="entry name" value="AMP-binding_C"/>
    <property type="match status" value="1"/>
</dbReference>
<dbReference type="GO" id="GO:0044550">
    <property type="term" value="P:secondary metabolite biosynthetic process"/>
    <property type="evidence" value="ECO:0007669"/>
    <property type="project" value="TreeGrafter"/>
</dbReference>
<dbReference type="InterPro" id="IPR025110">
    <property type="entry name" value="AMP-bd_C"/>
</dbReference>
<dbReference type="PROSITE" id="PS00455">
    <property type="entry name" value="AMP_BINDING"/>
    <property type="match status" value="1"/>
</dbReference>
<dbReference type="InterPro" id="IPR042099">
    <property type="entry name" value="ANL_N_sf"/>
</dbReference>